<accession>A0AAD1MXU4</accession>
<dbReference type="EMBL" id="AP022617">
    <property type="protein sequence ID" value="BBZ59092.1"/>
    <property type="molecule type" value="Genomic_DNA"/>
</dbReference>
<dbReference type="AlphaFoldDB" id="A0AAD1MXU4"/>
<sequence length="57" mass="6094">MGGDALDVIAERGAVAVHRDRASRRPGRAAPLLHTITHLLGLLDEKYLGPPEGAPRE</sequence>
<dbReference type="RefSeq" id="WP_163647388.1">
    <property type="nucleotide sequence ID" value="NZ_AP022617.1"/>
</dbReference>
<organism evidence="1 2">
    <name type="scientific">Mycolicibacterium monacense</name>
    <name type="common">Mycobacterium monacense</name>
    <dbReference type="NCBI Taxonomy" id="85693"/>
    <lineage>
        <taxon>Bacteria</taxon>
        <taxon>Bacillati</taxon>
        <taxon>Actinomycetota</taxon>
        <taxon>Actinomycetes</taxon>
        <taxon>Mycobacteriales</taxon>
        <taxon>Mycobacteriaceae</taxon>
        <taxon>Mycolicibacterium</taxon>
    </lineage>
</organism>
<evidence type="ECO:0000313" key="2">
    <source>
        <dbReference type="Proteomes" id="UP000466039"/>
    </source>
</evidence>
<gene>
    <name evidence="1" type="ORF">MMON_03930</name>
</gene>
<evidence type="ECO:0000313" key="1">
    <source>
        <dbReference type="EMBL" id="BBZ59092.1"/>
    </source>
</evidence>
<proteinExistence type="predicted"/>
<protein>
    <submittedName>
        <fullName evidence="1">Uncharacterized protein</fullName>
    </submittedName>
</protein>
<dbReference type="Proteomes" id="UP000466039">
    <property type="component" value="Chromosome"/>
</dbReference>
<name>A0AAD1MXU4_MYCMB</name>
<keyword evidence="2" id="KW-1185">Reference proteome</keyword>
<reference evidence="1 2" key="1">
    <citation type="journal article" date="2019" name="Emerg. Microbes Infect.">
        <title>Comprehensive subspecies identification of 175 nontuberculous mycobacteria species based on 7547 genomic profiles.</title>
        <authorList>
            <person name="Matsumoto Y."/>
            <person name="Kinjo T."/>
            <person name="Motooka D."/>
            <person name="Nabeya D."/>
            <person name="Jung N."/>
            <person name="Uechi K."/>
            <person name="Horii T."/>
            <person name="Iida T."/>
            <person name="Fujita J."/>
            <person name="Nakamura S."/>
        </authorList>
    </citation>
    <scope>NUCLEOTIDE SEQUENCE [LARGE SCALE GENOMIC DNA]</scope>
    <source>
        <strain evidence="1 2">JCM 15658</strain>
    </source>
</reference>